<accession>A0ABU5K1Z7</accession>
<dbReference type="Gene3D" id="1.10.30.50">
    <property type="match status" value="1"/>
</dbReference>
<dbReference type="GO" id="GO:0004519">
    <property type="term" value="F:endonuclease activity"/>
    <property type="evidence" value="ECO:0007669"/>
    <property type="project" value="UniProtKB-KW"/>
</dbReference>
<protein>
    <submittedName>
        <fullName evidence="2">HNH endonuclease</fullName>
    </submittedName>
</protein>
<reference evidence="3" key="1">
    <citation type="submission" date="2023-11" db="EMBL/GenBank/DDBJ databases">
        <title>Genome Sequence of Bacillus pseudomycoides stain BUPM19.</title>
        <authorList>
            <person name="Farhat A."/>
        </authorList>
    </citation>
    <scope>NUCLEOTIDE SEQUENCE [LARGE SCALE GENOMIC DNA]</scope>
    <source>
        <strain evidence="3">BUPM19</strain>
    </source>
</reference>
<sequence>MSNQETKQTKLCTRCQTTKQVEEFYGVKRSHCIDCEREEARTRMRAYNDTLRGKASQALQASRKAIKKLGIEVYDDLTLYDVLFAFAIADGECQYCGKPTEDYQLEHIVALSKGGANTLSNLAVACPSCNKSKGNKDVLTWHAFNRKIPNENMLAVIERMASRRGISTEQVTDELQGI</sequence>
<evidence type="ECO:0000259" key="1">
    <source>
        <dbReference type="SMART" id="SM00507"/>
    </source>
</evidence>
<dbReference type="InterPro" id="IPR052892">
    <property type="entry name" value="NA-targeting_endonuclease"/>
</dbReference>
<dbReference type="Proteomes" id="UP001291930">
    <property type="component" value="Unassembled WGS sequence"/>
</dbReference>
<dbReference type="PANTHER" id="PTHR33877:SF1">
    <property type="entry name" value="TYPE IV METHYL-DIRECTED RESTRICTION ENZYME ECOKMCRA"/>
    <property type="match status" value="1"/>
</dbReference>
<gene>
    <name evidence="2" type="ORF">U2I54_20000</name>
</gene>
<dbReference type="SMART" id="SM00507">
    <property type="entry name" value="HNHc"/>
    <property type="match status" value="1"/>
</dbReference>
<dbReference type="InterPro" id="IPR002711">
    <property type="entry name" value="HNH"/>
</dbReference>
<dbReference type="PANTHER" id="PTHR33877">
    <property type="entry name" value="SLL1193 PROTEIN"/>
    <property type="match status" value="1"/>
</dbReference>
<name>A0ABU5K1Z7_9BACI</name>
<comment type="caution">
    <text evidence="2">The sequence shown here is derived from an EMBL/GenBank/DDBJ whole genome shotgun (WGS) entry which is preliminary data.</text>
</comment>
<evidence type="ECO:0000313" key="3">
    <source>
        <dbReference type="Proteomes" id="UP001291930"/>
    </source>
</evidence>
<dbReference type="RefSeq" id="WP_374218796.1">
    <property type="nucleotide sequence ID" value="NZ_JAXOVW010000056.1"/>
</dbReference>
<keyword evidence="2" id="KW-0378">Hydrolase</keyword>
<feature type="domain" description="HNH nuclease" evidence="1">
    <location>
        <begin position="81"/>
        <end position="131"/>
    </location>
</feature>
<keyword evidence="3" id="KW-1185">Reference proteome</keyword>
<dbReference type="CDD" id="cd00085">
    <property type="entry name" value="HNHc"/>
    <property type="match status" value="1"/>
</dbReference>
<organism evidence="2 3">
    <name type="scientific">Bacillus bingmayongensis</name>
    <dbReference type="NCBI Taxonomy" id="1150157"/>
    <lineage>
        <taxon>Bacteria</taxon>
        <taxon>Bacillati</taxon>
        <taxon>Bacillota</taxon>
        <taxon>Bacilli</taxon>
        <taxon>Bacillales</taxon>
        <taxon>Bacillaceae</taxon>
        <taxon>Bacillus</taxon>
    </lineage>
</organism>
<evidence type="ECO:0000313" key="2">
    <source>
        <dbReference type="EMBL" id="MDZ5609282.1"/>
    </source>
</evidence>
<dbReference type="Pfam" id="PF01844">
    <property type="entry name" value="HNH"/>
    <property type="match status" value="1"/>
</dbReference>
<keyword evidence="2" id="KW-0255">Endonuclease</keyword>
<dbReference type="InterPro" id="IPR003615">
    <property type="entry name" value="HNH_nuc"/>
</dbReference>
<dbReference type="EMBL" id="JAXOVW010000056">
    <property type="protein sequence ID" value="MDZ5609282.1"/>
    <property type="molecule type" value="Genomic_DNA"/>
</dbReference>
<proteinExistence type="predicted"/>
<keyword evidence="2" id="KW-0540">Nuclease</keyword>